<dbReference type="GO" id="GO:0032991">
    <property type="term" value="C:protein-containing complex"/>
    <property type="evidence" value="ECO:0007669"/>
    <property type="project" value="UniProtKB-ARBA"/>
</dbReference>
<dbReference type="Proteomes" id="UP001139095">
    <property type="component" value="Unassembled WGS sequence"/>
</dbReference>
<evidence type="ECO:0000313" key="4">
    <source>
        <dbReference type="Proteomes" id="UP001139095"/>
    </source>
</evidence>
<dbReference type="InterPro" id="IPR015374">
    <property type="entry name" value="ChAPs"/>
</dbReference>
<evidence type="ECO:0000313" key="3">
    <source>
        <dbReference type="EMBL" id="MCB5162897.1"/>
    </source>
</evidence>
<dbReference type="AlphaFoldDB" id="A0A9X1LDS6"/>
<protein>
    <submittedName>
        <fullName evidence="3">Tetratricopeptide repeat protein</fullName>
    </submittedName>
</protein>
<dbReference type="PANTHER" id="PTHR44943:SF5">
    <property type="entry name" value="BLL7697 PROTEIN"/>
    <property type="match status" value="1"/>
</dbReference>
<accession>A0A9X1LDS6</accession>
<keyword evidence="1" id="KW-0677">Repeat</keyword>
<reference evidence="3" key="1">
    <citation type="submission" date="2021-10" db="EMBL/GenBank/DDBJ databases">
        <title>Marinomonas pontica sp. nov., isolated from the Black Sea.</title>
        <authorList>
            <person name="Zhao L.-H."/>
            <person name="Xue J.-H."/>
        </authorList>
    </citation>
    <scope>NUCLEOTIDE SEQUENCE</scope>
    <source>
        <strain evidence="3">E8</strain>
    </source>
</reference>
<name>A0A9X1LDS6_9GAMM</name>
<dbReference type="SUPFAM" id="SSF48452">
    <property type="entry name" value="TPR-like"/>
    <property type="match status" value="2"/>
</dbReference>
<gene>
    <name evidence="3" type="ORF">LG368_13470</name>
</gene>
<dbReference type="PANTHER" id="PTHR44943">
    <property type="entry name" value="CELLULOSE SYNTHASE OPERON PROTEIN C"/>
    <property type="match status" value="1"/>
</dbReference>
<dbReference type="GO" id="GO:0016192">
    <property type="term" value="P:vesicle-mediated transport"/>
    <property type="evidence" value="ECO:0007669"/>
    <property type="project" value="UniProtKB-ARBA"/>
</dbReference>
<dbReference type="InterPro" id="IPR011990">
    <property type="entry name" value="TPR-like_helical_dom_sf"/>
</dbReference>
<dbReference type="GO" id="GO:0005737">
    <property type="term" value="C:cytoplasm"/>
    <property type="evidence" value="ECO:0007669"/>
    <property type="project" value="UniProtKB-ARBA"/>
</dbReference>
<dbReference type="Gene3D" id="1.25.40.10">
    <property type="entry name" value="Tetratricopeptide repeat domain"/>
    <property type="match status" value="2"/>
</dbReference>
<comment type="caution">
    <text evidence="3">The sequence shown here is derived from an EMBL/GenBank/DDBJ whole genome shotgun (WGS) entry which is preliminary data.</text>
</comment>
<organism evidence="3 4">
    <name type="scientific">Marinomonas algarum</name>
    <dbReference type="NCBI Taxonomy" id="2883105"/>
    <lineage>
        <taxon>Bacteria</taxon>
        <taxon>Pseudomonadati</taxon>
        <taxon>Pseudomonadota</taxon>
        <taxon>Gammaproteobacteria</taxon>
        <taxon>Oceanospirillales</taxon>
        <taxon>Oceanospirillaceae</taxon>
        <taxon>Marinomonas</taxon>
    </lineage>
</organism>
<proteinExistence type="predicted"/>
<dbReference type="Pfam" id="PF13432">
    <property type="entry name" value="TPR_16"/>
    <property type="match status" value="1"/>
</dbReference>
<keyword evidence="4" id="KW-1185">Reference proteome</keyword>
<dbReference type="Pfam" id="PF09295">
    <property type="entry name" value="ChAPs"/>
    <property type="match status" value="1"/>
</dbReference>
<sequence length="599" mass="67000">MPATSGQYQVRTLPFYLASTHKALVLLSVFFLSACGVQTTKEAVNPADAVSPSSPLITSEFNRHSAAKDQIGALLNAEFMLQREGPNKAFGAFYQIALSSNSNDLPWIERLVRIAVASQNLMHIEKSTNLWLAAAPDAEAAYALKFQVLIKGNRIPEATTLLTTAQQLSVSLQFLPRYLEDNIRDGEQIDVIEKTLAALPVQSKQDPYVRLSQAHLLLLSGQYHQAIEASNALLQQENVEKTEALYLIKAFSLRNINQIKSAIETLEEATTQLPNRSQLITPLVDFLVIDGRGEQALERFKSTDLKAVEQFQVGINLMRAFIEHQQPERALTTANQLPKEQAELSDQVQYLTAIALAQQDKREKAIQIMEGVTGTLQANATNQIAIWLYEENKPELVNTMVLKRTQRANMPEQIDVISMLHEDEGNIDLSYDLICRALDLLPASNVLRYRKALLADLIGQWKVTEKELSILVAKEPDNAQYLNALGYTLLTRTPRLDEAMAYIESAYEKSDNDPAIIDSLGWGFFLQGELERSSYYLKKAWSILPDADIAAHYGESLWAQQHYMEAMTVWQNALDASPEAPLLLDTIKRLSPSLLKDST</sequence>
<dbReference type="GO" id="GO:0012505">
    <property type="term" value="C:endomembrane system"/>
    <property type="evidence" value="ECO:0007669"/>
    <property type="project" value="UniProtKB-ARBA"/>
</dbReference>
<dbReference type="InterPro" id="IPR051685">
    <property type="entry name" value="Ycf3/AcsC/BcsC/TPR_MFPF"/>
</dbReference>
<evidence type="ECO:0000256" key="1">
    <source>
        <dbReference type="ARBA" id="ARBA00022737"/>
    </source>
</evidence>
<evidence type="ECO:0000256" key="2">
    <source>
        <dbReference type="ARBA" id="ARBA00022803"/>
    </source>
</evidence>
<keyword evidence="2" id="KW-0802">TPR repeat</keyword>
<dbReference type="EMBL" id="JAJATW010000026">
    <property type="protein sequence ID" value="MCB5162897.1"/>
    <property type="molecule type" value="Genomic_DNA"/>
</dbReference>
<dbReference type="RefSeq" id="WP_226755243.1">
    <property type="nucleotide sequence ID" value="NZ_JAJATW010000026.1"/>
</dbReference>